<keyword evidence="2" id="KW-1185">Reference proteome</keyword>
<dbReference type="Ensembl" id="ENSMICT00000000730.3">
    <property type="protein sequence ID" value="ENSMICP00000024112.1"/>
    <property type="gene ID" value="ENSMICG00000000731.3"/>
</dbReference>
<proteinExistence type="predicted"/>
<reference evidence="1" key="2">
    <citation type="submission" date="2025-08" db="UniProtKB">
        <authorList>
            <consortium name="Ensembl"/>
        </authorList>
    </citation>
    <scope>IDENTIFICATION</scope>
</reference>
<reference evidence="1" key="1">
    <citation type="submission" date="2016-12" db="EMBL/GenBank/DDBJ databases">
        <title>Mouse lemur reference genome and diversity panel.</title>
        <authorList>
            <person name="Harris R."/>
            <person name="Larsen P."/>
            <person name="Liu Y."/>
            <person name="Hughes D.S."/>
            <person name="Murali S."/>
            <person name="Raveendran M."/>
            <person name="Korchina V."/>
            <person name="Wang M."/>
            <person name="Jhangiani S."/>
            <person name="Bandaranaike D."/>
            <person name="Bellair M."/>
            <person name="Blankenburg K."/>
            <person name="Chao H."/>
            <person name="Dahdouli M."/>
            <person name="Dinh H."/>
            <person name="Doddapaneni H."/>
            <person name="English A."/>
            <person name="Firestine M."/>
            <person name="Gnanaolivu R."/>
            <person name="Gross S."/>
            <person name="Hernandez B."/>
            <person name="Javaid M."/>
            <person name="Jayaseelan J."/>
            <person name="Jones J."/>
            <person name="Khan Z."/>
            <person name="Kovar C."/>
            <person name="Kurapati P."/>
            <person name="Le B."/>
            <person name="Lee S."/>
            <person name="Li M."/>
            <person name="Mathew T."/>
            <person name="Narasimhan A."/>
            <person name="Ngo D."/>
            <person name="Nguyen L."/>
            <person name="Okwuonu G."/>
            <person name="Ongeri F."/>
            <person name="Osuji N."/>
            <person name="Pu L.-L."/>
            <person name="Puazo M."/>
            <person name="Quiroz J."/>
            <person name="Raj R."/>
            <person name="Rajbhandari K."/>
            <person name="Reid J.G."/>
            <person name="Santibanez J."/>
            <person name="Sexton D."/>
            <person name="Skinner E."/>
            <person name="Vee V."/>
            <person name="Weissenberger G."/>
            <person name="Wu Y."/>
            <person name="Xin Y."/>
            <person name="Han Y."/>
            <person name="Campbell C."/>
            <person name="Brown A."/>
            <person name="Sullivan B."/>
            <person name="Shelton J."/>
            <person name="Brown S."/>
            <person name="Dudchenko O."/>
            <person name="Machol I."/>
            <person name="Durand N."/>
            <person name="Shamim M."/>
            <person name="Lieberman A."/>
            <person name="Muzny D.M."/>
            <person name="Richards S."/>
            <person name="Yoder A."/>
            <person name="Worley K.C."/>
            <person name="Rogers J."/>
            <person name="Gibbs R.A."/>
        </authorList>
    </citation>
    <scope>NUCLEOTIDE SEQUENCE [LARGE SCALE GENOMIC DNA]</scope>
</reference>
<dbReference type="EMBL" id="ABDC03019035">
    <property type="status" value="NOT_ANNOTATED_CDS"/>
    <property type="molecule type" value="Genomic_DNA"/>
</dbReference>
<dbReference type="Proteomes" id="UP000694394">
    <property type="component" value="Chromosome 15"/>
</dbReference>
<evidence type="ECO:0000313" key="1">
    <source>
        <dbReference type="Ensembl" id="ENSMICP00000024112.1"/>
    </source>
</evidence>
<accession>A0A8C5VQ40</accession>
<dbReference type="AlphaFoldDB" id="A0A8C5VQ40"/>
<evidence type="ECO:0000313" key="2">
    <source>
        <dbReference type="Proteomes" id="UP000694394"/>
    </source>
</evidence>
<protein>
    <submittedName>
        <fullName evidence="1">Uncharacterized protein</fullName>
    </submittedName>
</protein>
<reference evidence="1" key="3">
    <citation type="submission" date="2025-09" db="UniProtKB">
        <authorList>
            <consortium name="Ensembl"/>
        </authorList>
    </citation>
    <scope>IDENTIFICATION</scope>
</reference>
<sequence length="122" mass="13304">MFLHSDSRSSLGSTKPTIVQGVDTHMHQTLGEGVTKDPMHLALQGEDKLGPIPKPTFPSSSLSPHSVWFSSPQMKDHGFPAGRNGLTQTSFTCQVPSGWGSPWGFFLPHQECNPLVRRPSLP</sequence>
<organism evidence="1 2">
    <name type="scientific">Microcebus murinus</name>
    <name type="common">Gray mouse lemur</name>
    <name type="synonym">Lemur murinus</name>
    <dbReference type="NCBI Taxonomy" id="30608"/>
    <lineage>
        <taxon>Eukaryota</taxon>
        <taxon>Metazoa</taxon>
        <taxon>Chordata</taxon>
        <taxon>Craniata</taxon>
        <taxon>Vertebrata</taxon>
        <taxon>Euteleostomi</taxon>
        <taxon>Mammalia</taxon>
        <taxon>Eutheria</taxon>
        <taxon>Euarchontoglires</taxon>
        <taxon>Primates</taxon>
        <taxon>Strepsirrhini</taxon>
        <taxon>Lemuriformes</taxon>
        <taxon>Cheirogaleidae</taxon>
        <taxon>Microcebus</taxon>
    </lineage>
</organism>
<dbReference type="GeneTree" id="ENSGT00390000017469"/>
<name>A0A8C5VQ40_MICMU</name>